<dbReference type="AlphaFoldDB" id="A0A0B6RSU4"/>
<dbReference type="InterPro" id="IPR029261">
    <property type="entry name" value="Transposase_Znf"/>
</dbReference>
<proteinExistence type="predicted"/>
<dbReference type="PANTHER" id="PTHR33498">
    <property type="entry name" value="TRANSPOSASE FOR INSERTION SEQUENCE ELEMENT IS1557"/>
    <property type="match status" value="1"/>
</dbReference>
<dbReference type="HOGENOM" id="CLU_041900_0_2_4"/>
<dbReference type="KEGG" id="bgp:BGL_1c19290"/>
<organism evidence="4 5">
    <name type="scientific">Burkholderia plantarii</name>
    <dbReference type="NCBI Taxonomy" id="41899"/>
    <lineage>
        <taxon>Bacteria</taxon>
        <taxon>Pseudomonadati</taxon>
        <taxon>Pseudomonadota</taxon>
        <taxon>Betaproteobacteria</taxon>
        <taxon>Burkholderiales</taxon>
        <taxon>Burkholderiaceae</taxon>
        <taxon>Burkholderia</taxon>
    </lineage>
</organism>
<dbReference type="RefSeq" id="WP_042626591.1">
    <property type="nucleotide sequence ID" value="NZ_CP002580.1"/>
</dbReference>
<dbReference type="Pfam" id="PF01610">
    <property type="entry name" value="DDE_Tnp_ISL3"/>
    <property type="match status" value="1"/>
</dbReference>
<feature type="domain" description="Transposase IS204/IS1001/IS1096/IS1165 helix-turn-helix" evidence="2">
    <location>
        <begin position="92"/>
        <end position="140"/>
    </location>
</feature>
<evidence type="ECO:0000259" key="3">
    <source>
        <dbReference type="Pfam" id="PF14690"/>
    </source>
</evidence>
<feature type="domain" description="Transposase IS204/IS1001/IS1096/IS1165 zinc-finger" evidence="3">
    <location>
        <begin position="41"/>
        <end position="86"/>
    </location>
</feature>
<dbReference type="InterPro" id="IPR002560">
    <property type="entry name" value="Transposase_DDE"/>
</dbReference>
<reference evidence="4 5" key="2">
    <citation type="journal article" date="2016" name="Appl. Microbiol. Biotechnol.">
        <title>Mutations improving production and secretion of extracellular lipase by Burkholderia glumae PG1.</title>
        <authorList>
            <person name="Knapp A."/>
            <person name="Voget S."/>
            <person name="Gao R."/>
            <person name="Zaburannyi N."/>
            <person name="Krysciak D."/>
            <person name="Breuer M."/>
            <person name="Hauer B."/>
            <person name="Streit W.R."/>
            <person name="Muller R."/>
            <person name="Daniel R."/>
            <person name="Jaeger K.E."/>
        </authorList>
    </citation>
    <scope>NUCLEOTIDE SEQUENCE [LARGE SCALE GENOMIC DNA]</scope>
    <source>
        <strain evidence="4 5">PG1</strain>
    </source>
</reference>
<dbReference type="InterPro" id="IPR047951">
    <property type="entry name" value="Transpos_ISL3"/>
</dbReference>
<evidence type="ECO:0000313" key="4">
    <source>
        <dbReference type="EMBL" id="AJK46438.1"/>
    </source>
</evidence>
<protein>
    <submittedName>
        <fullName evidence="4">Transposase, IS204/IS1001/IS1096/IS1165</fullName>
    </submittedName>
</protein>
<dbReference type="Pfam" id="PF13542">
    <property type="entry name" value="HTH_Tnp_ISL3"/>
    <property type="match status" value="1"/>
</dbReference>
<dbReference type="PANTHER" id="PTHR33498:SF1">
    <property type="entry name" value="TRANSPOSASE FOR INSERTION SEQUENCE ELEMENT IS1557"/>
    <property type="match status" value="1"/>
</dbReference>
<reference evidence="5" key="1">
    <citation type="submission" date="2011-03" db="EMBL/GenBank/DDBJ databases">
        <authorList>
            <person name="Voget S."/>
            <person name="Streit W.R."/>
            <person name="Jaeger K.E."/>
            <person name="Daniel R."/>
        </authorList>
    </citation>
    <scope>NUCLEOTIDE SEQUENCE [LARGE SCALE GENOMIC DNA]</scope>
    <source>
        <strain evidence="5">PG1</strain>
    </source>
</reference>
<name>A0A0B6RSU4_BURPL</name>
<dbReference type="Proteomes" id="UP000031838">
    <property type="component" value="Chromosome 1"/>
</dbReference>
<gene>
    <name evidence="4" type="ORF">BGL_1c19290</name>
</gene>
<dbReference type="InterPro" id="IPR032877">
    <property type="entry name" value="Transposase_HTH"/>
</dbReference>
<evidence type="ECO:0000259" key="2">
    <source>
        <dbReference type="Pfam" id="PF13542"/>
    </source>
</evidence>
<evidence type="ECO:0000259" key="1">
    <source>
        <dbReference type="Pfam" id="PF01610"/>
    </source>
</evidence>
<dbReference type="EMBL" id="CP002580">
    <property type="protein sequence ID" value="AJK46438.1"/>
    <property type="molecule type" value="Genomic_DNA"/>
</dbReference>
<feature type="domain" description="Transposase IS204/IS1001/IS1096/IS1165 DDE" evidence="1">
    <location>
        <begin position="157"/>
        <end position="397"/>
    </location>
</feature>
<keyword evidence="5" id="KW-1185">Reference proteome</keyword>
<dbReference type="Pfam" id="PF14690">
    <property type="entry name" value="Zn_ribbon_ISL3"/>
    <property type="match status" value="1"/>
</dbReference>
<dbReference type="NCBIfam" id="NF033550">
    <property type="entry name" value="transpos_ISL3"/>
    <property type="match status" value="1"/>
</dbReference>
<evidence type="ECO:0000313" key="5">
    <source>
        <dbReference type="Proteomes" id="UP000031838"/>
    </source>
</evidence>
<accession>A0A0B6RSU4</accession>
<sequence>MLDRKALQALGCWTGYRLERVEWPQGEGRTLALYLKPVGKVMLCEQCGARCSQIHETSIRSVRDLPLFEYRVVLHVPRRRVWCDHCGGPRLEKLDWLGRYQRVTERFAKACEKLLQAASVQAVAAFYDLGWHTVKSIDKARLRARVRDPDWSSIRYLAMDEFALHKGHRYATVVVDPIGRQVLWIGQGRSRETARAFFEQLPPGVAKRIEAVAIDMTTAYELEINAHCPQAEIVYDLFHVVAKYGREVIDRVRVDQANQLRHDRPARKVLKSSRWLLLRNRRNLKPEQSVHLKELLEANQPLLCVYLLRDELKRLRFYRKPAWAQKAREHWIEQAVQSGIAALELFARRLQGYWHGIVARCRHLLNTSVVEGINNTIKVIKRRAYGYRDEEYFFLKIRAAFPGNPR</sequence>